<evidence type="ECO:0000256" key="8">
    <source>
        <dbReference type="ARBA" id="ARBA00022909"/>
    </source>
</evidence>
<evidence type="ECO:0000259" key="9">
    <source>
        <dbReference type="PROSITE" id="PS00794"/>
    </source>
</evidence>
<dbReference type="PANTHER" id="PTHR43071:SF1">
    <property type="entry name" value="2-AMINO-4-HYDROXY-6-HYDROXYMETHYLDIHYDROPTERIDINE PYROPHOSPHOKINASE"/>
    <property type="match status" value="1"/>
</dbReference>
<organism evidence="10 11">
    <name type="scientific">Actinoplanes siamensis</name>
    <dbReference type="NCBI Taxonomy" id="1223317"/>
    <lineage>
        <taxon>Bacteria</taxon>
        <taxon>Bacillati</taxon>
        <taxon>Actinomycetota</taxon>
        <taxon>Actinomycetes</taxon>
        <taxon>Micromonosporales</taxon>
        <taxon>Micromonosporaceae</taxon>
        <taxon>Actinoplanes</taxon>
    </lineage>
</organism>
<dbReference type="PANTHER" id="PTHR43071">
    <property type="entry name" value="2-AMINO-4-HYDROXY-6-HYDROXYMETHYLDIHYDROPTERIDINE PYROPHOSPHOKINASE"/>
    <property type="match status" value="1"/>
</dbReference>
<dbReference type="GO" id="GO:0005524">
    <property type="term" value="F:ATP binding"/>
    <property type="evidence" value="ECO:0007669"/>
    <property type="project" value="UniProtKB-KW"/>
</dbReference>
<dbReference type="PROSITE" id="PS00794">
    <property type="entry name" value="HPPK"/>
    <property type="match status" value="1"/>
</dbReference>
<evidence type="ECO:0000313" key="10">
    <source>
        <dbReference type="EMBL" id="GIF07768.1"/>
    </source>
</evidence>
<keyword evidence="6" id="KW-0418">Kinase</keyword>
<dbReference type="GO" id="GO:0046656">
    <property type="term" value="P:folic acid biosynthetic process"/>
    <property type="evidence" value="ECO:0007669"/>
    <property type="project" value="UniProtKB-KW"/>
</dbReference>
<dbReference type="AlphaFoldDB" id="A0A919NAY6"/>
<comment type="pathway">
    <text evidence="2">Cofactor biosynthesis; tetrahydrofolate biosynthesis; 2-amino-4-hydroxy-6-hydroxymethyl-7,8-dihydropteridine diphosphate from 7,8-dihydroneopterin triphosphate: step 4/4.</text>
</comment>
<evidence type="ECO:0000256" key="7">
    <source>
        <dbReference type="ARBA" id="ARBA00022840"/>
    </source>
</evidence>
<dbReference type="InterPro" id="IPR000550">
    <property type="entry name" value="Hppk"/>
</dbReference>
<evidence type="ECO:0000256" key="4">
    <source>
        <dbReference type="ARBA" id="ARBA00022679"/>
    </source>
</evidence>
<dbReference type="Proteomes" id="UP000629619">
    <property type="component" value="Unassembled WGS sequence"/>
</dbReference>
<protein>
    <recommendedName>
        <fullName evidence="3">2-amino-4-hydroxy-6-hydroxymethyldihydropteridine diphosphokinase</fullName>
        <ecNumber evidence="3">2.7.6.3</ecNumber>
    </recommendedName>
</protein>
<comment type="catalytic activity">
    <reaction evidence="1">
        <text>6-hydroxymethyl-7,8-dihydropterin + ATP = (7,8-dihydropterin-6-yl)methyl diphosphate + AMP + H(+)</text>
        <dbReference type="Rhea" id="RHEA:11412"/>
        <dbReference type="ChEBI" id="CHEBI:15378"/>
        <dbReference type="ChEBI" id="CHEBI:30616"/>
        <dbReference type="ChEBI" id="CHEBI:44841"/>
        <dbReference type="ChEBI" id="CHEBI:72950"/>
        <dbReference type="ChEBI" id="CHEBI:456215"/>
        <dbReference type="EC" id="2.7.6.3"/>
    </reaction>
</comment>
<keyword evidence="8" id="KW-0289">Folate biosynthesis</keyword>
<dbReference type="Gene3D" id="3.30.70.560">
    <property type="entry name" value="7,8-Dihydro-6-hydroxymethylpterin-pyrophosphokinase HPPK"/>
    <property type="match status" value="1"/>
</dbReference>
<dbReference type="GO" id="GO:0016301">
    <property type="term" value="F:kinase activity"/>
    <property type="evidence" value="ECO:0007669"/>
    <property type="project" value="UniProtKB-KW"/>
</dbReference>
<evidence type="ECO:0000256" key="1">
    <source>
        <dbReference type="ARBA" id="ARBA00000198"/>
    </source>
</evidence>
<keyword evidence="7" id="KW-0067">ATP-binding</keyword>
<dbReference type="CDD" id="cd00483">
    <property type="entry name" value="HPPK"/>
    <property type="match status" value="1"/>
</dbReference>
<proteinExistence type="predicted"/>
<evidence type="ECO:0000313" key="11">
    <source>
        <dbReference type="Proteomes" id="UP000629619"/>
    </source>
</evidence>
<name>A0A919NAY6_9ACTN</name>
<evidence type="ECO:0000256" key="6">
    <source>
        <dbReference type="ARBA" id="ARBA00022777"/>
    </source>
</evidence>
<dbReference type="EMBL" id="BOMW01000053">
    <property type="protein sequence ID" value="GIF07768.1"/>
    <property type="molecule type" value="Genomic_DNA"/>
</dbReference>
<keyword evidence="11" id="KW-1185">Reference proteome</keyword>
<evidence type="ECO:0000256" key="3">
    <source>
        <dbReference type="ARBA" id="ARBA00013253"/>
    </source>
</evidence>
<comment type="caution">
    <text evidence="10">The sequence shown here is derived from an EMBL/GenBank/DDBJ whole genome shotgun (WGS) entry which is preliminary data.</text>
</comment>
<feature type="domain" description="7,8-dihydro-6-hydroxymethylpterin-pyrophosphokinase" evidence="9">
    <location>
        <begin position="87"/>
        <end position="98"/>
    </location>
</feature>
<dbReference type="NCBIfam" id="TIGR01498">
    <property type="entry name" value="folK"/>
    <property type="match status" value="1"/>
</dbReference>
<keyword evidence="5" id="KW-0547">Nucleotide-binding</keyword>
<dbReference type="RefSeq" id="WP_203683150.1">
    <property type="nucleotide sequence ID" value="NZ_BOMW01000053.1"/>
</dbReference>
<dbReference type="InterPro" id="IPR035907">
    <property type="entry name" value="Hppk_sf"/>
</dbReference>
<accession>A0A919NAY6</accession>
<evidence type="ECO:0000256" key="2">
    <source>
        <dbReference type="ARBA" id="ARBA00005051"/>
    </source>
</evidence>
<reference evidence="10" key="1">
    <citation type="submission" date="2021-01" db="EMBL/GenBank/DDBJ databases">
        <title>Whole genome shotgun sequence of Actinoplanes siamensis NBRC 109076.</title>
        <authorList>
            <person name="Komaki H."/>
            <person name="Tamura T."/>
        </authorList>
    </citation>
    <scope>NUCLEOTIDE SEQUENCE</scope>
    <source>
        <strain evidence="10">NBRC 109076</strain>
    </source>
</reference>
<sequence length="175" mass="18775">MSRAVLSIGSNLGDRLAHLRAAVTLLGGSARQVSGVYETPPWGDPDQPAYLNAVVIAQDPAATAHDWLERARACETAEGRERDPARRFGPRTLDVDVITVWDADGRPVFRDDPELTLPHPRAHLRAFVLRPWLDLRPDGALPGHGPLAALLAAPGLAADVAAMTSRPDLSLESMG</sequence>
<gene>
    <name evidence="10" type="ORF">Asi03nite_53060</name>
</gene>
<dbReference type="Pfam" id="PF01288">
    <property type="entry name" value="HPPK"/>
    <property type="match status" value="1"/>
</dbReference>
<dbReference type="EC" id="2.7.6.3" evidence="3"/>
<dbReference type="SUPFAM" id="SSF55083">
    <property type="entry name" value="6-hydroxymethyl-7,8-dihydropterin pyrophosphokinase, HPPK"/>
    <property type="match status" value="1"/>
</dbReference>
<evidence type="ECO:0000256" key="5">
    <source>
        <dbReference type="ARBA" id="ARBA00022741"/>
    </source>
</evidence>
<keyword evidence="4" id="KW-0808">Transferase</keyword>
<dbReference type="GO" id="GO:0003848">
    <property type="term" value="F:2-amino-4-hydroxy-6-hydroxymethyldihydropteridine diphosphokinase activity"/>
    <property type="evidence" value="ECO:0007669"/>
    <property type="project" value="UniProtKB-EC"/>
</dbReference>